<evidence type="ECO:0000313" key="6">
    <source>
        <dbReference type="EMBL" id="VDN30639.1"/>
    </source>
</evidence>
<dbReference type="InterPro" id="IPR001223">
    <property type="entry name" value="Glyco_hydro18_cat"/>
</dbReference>
<dbReference type="EMBL" id="UYRT01085840">
    <property type="protein sequence ID" value="VDN30639.1"/>
    <property type="molecule type" value="Genomic_DNA"/>
</dbReference>
<dbReference type="GO" id="GO:0005975">
    <property type="term" value="P:carbohydrate metabolic process"/>
    <property type="evidence" value="ECO:0007669"/>
    <property type="project" value="InterPro"/>
</dbReference>
<dbReference type="OrthoDB" id="10063355at2759"/>
<evidence type="ECO:0000256" key="1">
    <source>
        <dbReference type="ARBA" id="ARBA00022801"/>
    </source>
</evidence>
<keyword evidence="1 3" id="KW-0378">Hydrolase</keyword>
<dbReference type="InterPro" id="IPR017853">
    <property type="entry name" value="GH"/>
</dbReference>
<gene>
    <name evidence="6" type="ORF">GPUH_LOCUS17889</name>
</gene>
<dbReference type="AlphaFoldDB" id="A0A183EA98"/>
<reference evidence="6 7" key="2">
    <citation type="submission" date="2018-11" db="EMBL/GenBank/DDBJ databases">
        <authorList>
            <consortium name="Pathogen Informatics"/>
        </authorList>
    </citation>
    <scope>NUCLEOTIDE SEQUENCE [LARGE SCALE GENOMIC DNA]</scope>
</reference>
<evidence type="ECO:0000313" key="8">
    <source>
        <dbReference type="WBParaSite" id="GPUH_0001791401-mRNA-1"/>
    </source>
</evidence>
<dbReference type="Proteomes" id="UP000271098">
    <property type="component" value="Unassembled WGS sequence"/>
</dbReference>
<accession>A0A183EA98</accession>
<feature type="domain" description="GH18" evidence="5">
    <location>
        <begin position="16"/>
        <end position="165"/>
    </location>
</feature>
<name>A0A183EA98_9BILA</name>
<organism evidence="8">
    <name type="scientific">Gongylonema pulchrum</name>
    <dbReference type="NCBI Taxonomy" id="637853"/>
    <lineage>
        <taxon>Eukaryota</taxon>
        <taxon>Metazoa</taxon>
        <taxon>Ecdysozoa</taxon>
        <taxon>Nematoda</taxon>
        <taxon>Chromadorea</taxon>
        <taxon>Rhabditida</taxon>
        <taxon>Spirurina</taxon>
        <taxon>Spiruromorpha</taxon>
        <taxon>Spiruroidea</taxon>
        <taxon>Gongylonematidae</taxon>
        <taxon>Gongylonema</taxon>
    </lineage>
</organism>
<dbReference type="PROSITE" id="PS51910">
    <property type="entry name" value="GH18_2"/>
    <property type="match status" value="1"/>
</dbReference>
<dbReference type="PROSITE" id="PS01095">
    <property type="entry name" value="GH18_1"/>
    <property type="match status" value="1"/>
</dbReference>
<reference evidence="8" key="1">
    <citation type="submission" date="2016-06" db="UniProtKB">
        <authorList>
            <consortium name="WormBaseParasite"/>
        </authorList>
    </citation>
    <scope>IDENTIFICATION</scope>
</reference>
<dbReference type="InterPro" id="IPR050314">
    <property type="entry name" value="Glycosyl_Hydrlase_18"/>
</dbReference>
<protein>
    <submittedName>
        <fullName evidence="8">Glyco_hydro_18 domain-containing protein</fullName>
    </submittedName>
</protein>
<evidence type="ECO:0000256" key="2">
    <source>
        <dbReference type="ARBA" id="ARBA00023295"/>
    </source>
</evidence>
<proteinExistence type="inferred from homology"/>
<evidence type="ECO:0000256" key="4">
    <source>
        <dbReference type="RuleBase" id="RU004453"/>
    </source>
</evidence>
<comment type="similarity">
    <text evidence="4">Belongs to the glycosyl hydrolase 18 family.</text>
</comment>
<keyword evidence="7" id="KW-1185">Reference proteome</keyword>
<dbReference type="SUPFAM" id="SSF51445">
    <property type="entry name" value="(Trans)glycosidases"/>
    <property type="match status" value="1"/>
</dbReference>
<dbReference type="Pfam" id="PF00704">
    <property type="entry name" value="Glyco_hydro_18"/>
    <property type="match status" value="1"/>
</dbReference>
<evidence type="ECO:0000259" key="5">
    <source>
        <dbReference type="PROSITE" id="PS51910"/>
    </source>
</evidence>
<dbReference type="GO" id="GO:0005576">
    <property type="term" value="C:extracellular region"/>
    <property type="evidence" value="ECO:0007669"/>
    <property type="project" value="TreeGrafter"/>
</dbReference>
<dbReference type="WBParaSite" id="GPUH_0001791401-mRNA-1">
    <property type="protein sequence ID" value="GPUH_0001791401-mRNA-1"/>
    <property type="gene ID" value="GPUH_0001791401"/>
</dbReference>
<evidence type="ECO:0000313" key="7">
    <source>
        <dbReference type="Proteomes" id="UP000271098"/>
    </source>
</evidence>
<dbReference type="PANTHER" id="PTHR11177">
    <property type="entry name" value="CHITINASE"/>
    <property type="match status" value="1"/>
</dbReference>
<dbReference type="Gene3D" id="3.20.20.80">
    <property type="entry name" value="Glycosidases"/>
    <property type="match status" value="1"/>
</dbReference>
<keyword evidence="2 3" id="KW-0326">Glycosidase</keyword>
<dbReference type="GO" id="GO:0008061">
    <property type="term" value="F:chitin binding"/>
    <property type="evidence" value="ECO:0007669"/>
    <property type="project" value="TreeGrafter"/>
</dbReference>
<dbReference type="InterPro" id="IPR001579">
    <property type="entry name" value="Glyco_hydro_18_chit_AS"/>
</dbReference>
<sequence>MHQAAGCGAARYDFLQDINLYVSGKGKFMPEDITKGLCTHILYAFAKIDNDGNSVAFEWNDEDTEWSEGMFSRVIKHKQTNPGLKVLLSYGGYNFGSEIFTVRLCFFAVAKSDTKRKNFIDSAIAFLRKNKFDGFDLDWEYPLGVAKEHANLVKVLNRSRFLWPY</sequence>
<dbReference type="GO" id="GO:0006032">
    <property type="term" value="P:chitin catabolic process"/>
    <property type="evidence" value="ECO:0007669"/>
    <property type="project" value="TreeGrafter"/>
</dbReference>
<dbReference type="PANTHER" id="PTHR11177:SF317">
    <property type="entry name" value="CHITINASE 12-RELATED"/>
    <property type="match status" value="1"/>
</dbReference>
<evidence type="ECO:0000256" key="3">
    <source>
        <dbReference type="RuleBase" id="RU000489"/>
    </source>
</evidence>
<dbReference type="GO" id="GO:0004568">
    <property type="term" value="F:chitinase activity"/>
    <property type="evidence" value="ECO:0007669"/>
    <property type="project" value="TreeGrafter"/>
</dbReference>